<feature type="chain" id="PRO_5010284563" evidence="3">
    <location>
        <begin position="23"/>
        <end position="262"/>
    </location>
</feature>
<feature type="compositionally biased region" description="Polar residues" evidence="1">
    <location>
        <begin position="123"/>
        <end position="142"/>
    </location>
</feature>
<protein>
    <submittedName>
        <fullName evidence="5">Mucin-5AC isoform X1</fullName>
    </submittedName>
</protein>
<sequence>MKTVRIALLILLLTPLKLLTTATETPNTSVPSVITSVRTTDAAATAAVTTRRTETKSATVTATVTATEKPASTTSHLSVRSTSLRAKDDEKVAETQATTTVPTSDPLKDVTTVQPISKTHLQGIQTTTQSHGFPSPGSLTTSRPEEKVSGGGITGQEEDKNNRNAGQDASRSSTITICGHHAGDEEPETPKSNKKMLWILLPVLGVVVAAVIFIFKFKCMKVHDHTEAIDNGTENASFQSRSDSTKDGVMLLGVKSSGAAAR</sequence>
<proteinExistence type="predicted"/>
<dbReference type="KEGG" id="sasa:106577588"/>
<dbReference type="GeneID" id="106577588"/>
<dbReference type="RefSeq" id="XP_014011241.1">
    <property type="nucleotide sequence ID" value="XM_014155766.2"/>
</dbReference>
<feature type="signal peptide" evidence="3">
    <location>
        <begin position="1"/>
        <end position="22"/>
    </location>
</feature>
<evidence type="ECO:0000313" key="5">
    <source>
        <dbReference type="RefSeq" id="XP_014011241.1"/>
    </source>
</evidence>
<keyword evidence="2" id="KW-1133">Transmembrane helix</keyword>
<dbReference type="AlphaFoldDB" id="A0A1S3N849"/>
<keyword evidence="2" id="KW-0472">Membrane</keyword>
<evidence type="ECO:0000256" key="1">
    <source>
        <dbReference type="SAM" id="MobiDB-lite"/>
    </source>
</evidence>
<keyword evidence="2" id="KW-0812">Transmembrane</keyword>
<feature type="compositionally biased region" description="Polar residues" evidence="1">
    <location>
        <begin position="70"/>
        <end position="84"/>
    </location>
</feature>
<name>A0A1S3N849_SALSA</name>
<dbReference type="OrthoDB" id="8964390at2759"/>
<feature type="compositionally biased region" description="Polar residues" evidence="1">
    <location>
        <begin position="163"/>
        <end position="173"/>
    </location>
</feature>
<gene>
    <name evidence="5" type="primary">LOC106577588</name>
</gene>
<organism evidence="4 5">
    <name type="scientific">Salmo salar</name>
    <name type="common">Atlantic salmon</name>
    <dbReference type="NCBI Taxonomy" id="8030"/>
    <lineage>
        <taxon>Eukaryota</taxon>
        <taxon>Metazoa</taxon>
        <taxon>Chordata</taxon>
        <taxon>Craniata</taxon>
        <taxon>Vertebrata</taxon>
        <taxon>Euteleostomi</taxon>
        <taxon>Actinopterygii</taxon>
        <taxon>Neopterygii</taxon>
        <taxon>Teleostei</taxon>
        <taxon>Protacanthopterygii</taxon>
        <taxon>Salmoniformes</taxon>
        <taxon>Salmonidae</taxon>
        <taxon>Salmoninae</taxon>
        <taxon>Salmo</taxon>
    </lineage>
</organism>
<reference evidence="5" key="1">
    <citation type="submission" date="2025-08" db="UniProtKB">
        <authorList>
            <consortium name="RefSeq"/>
        </authorList>
    </citation>
    <scope>IDENTIFICATION</scope>
</reference>
<evidence type="ECO:0000256" key="2">
    <source>
        <dbReference type="SAM" id="Phobius"/>
    </source>
</evidence>
<evidence type="ECO:0000313" key="4">
    <source>
        <dbReference type="Proteomes" id="UP001652741"/>
    </source>
</evidence>
<feature type="region of interest" description="Disordered" evidence="1">
    <location>
        <begin position="123"/>
        <end position="173"/>
    </location>
</feature>
<keyword evidence="3" id="KW-0732">Signal</keyword>
<accession>A0A1S3N849</accession>
<keyword evidence="4" id="KW-1185">Reference proteome</keyword>
<feature type="transmembrane region" description="Helical" evidence="2">
    <location>
        <begin position="196"/>
        <end position="215"/>
    </location>
</feature>
<dbReference type="Proteomes" id="UP001652741">
    <property type="component" value="Chromosome ssa18"/>
</dbReference>
<evidence type="ECO:0000256" key="3">
    <source>
        <dbReference type="SAM" id="SignalP"/>
    </source>
</evidence>
<feature type="region of interest" description="Disordered" evidence="1">
    <location>
        <begin position="67"/>
        <end position="109"/>
    </location>
</feature>